<feature type="chain" id="PRO_5011610840" evidence="2">
    <location>
        <begin position="19"/>
        <end position="216"/>
    </location>
</feature>
<proteinExistence type="inferred from homology"/>
<organism evidence="4 5">
    <name type="scientific">Cyclobacterium xiamenense</name>
    <dbReference type="NCBI Taxonomy" id="1297121"/>
    <lineage>
        <taxon>Bacteria</taxon>
        <taxon>Pseudomonadati</taxon>
        <taxon>Bacteroidota</taxon>
        <taxon>Cytophagia</taxon>
        <taxon>Cytophagales</taxon>
        <taxon>Cyclobacteriaceae</taxon>
        <taxon>Cyclobacterium</taxon>
    </lineage>
</organism>
<keyword evidence="1" id="KW-1134">Transmembrane beta strand</keyword>
<evidence type="ECO:0000259" key="3">
    <source>
        <dbReference type="Pfam" id="PF07715"/>
    </source>
</evidence>
<keyword evidence="5" id="KW-1185">Reference proteome</keyword>
<protein>
    <submittedName>
        <fullName evidence="4">TonB-dependent outer membrane receptor, SusC/RagA subfamily, signature region</fullName>
    </submittedName>
</protein>
<name>A0A1H6ZNS1_9BACT</name>
<keyword evidence="1" id="KW-0812">Transmembrane</keyword>
<dbReference type="Pfam" id="PF07715">
    <property type="entry name" value="Plug"/>
    <property type="match status" value="1"/>
</dbReference>
<feature type="domain" description="TonB-dependent receptor plug" evidence="3">
    <location>
        <begin position="135"/>
        <end position="209"/>
    </location>
</feature>
<keyword evidence="4" id="KW-0675">Receptor</keyword>
<reference evidence="5" key="1">
    <citation type="submission" date="2016-10" db="EMBL/GenBank/DDBJ databases">
        <authorList>
            <person name="Varghese N."/>
            <person name="Submissions S."/>
        </authorList>
    </citation>
    <scope>NUCLEOTIDE SEQUENCE [LARGE SCALE GENOMIC DNA]</scope>
    <source>
        <strain evidence="5">IBRC-M 10761</strain>
    </source>
</reference>
<keyword evidence="2" id="KW-0732">Signal</keyword>
<dbReference type="PROSITE" id="PS52016">
    <property type="entry name" value="TONB_DEPENDENT_REC_3"/>
    <property type="match status" value="1"/>
</dbReference>
<dbReference type="STRING" id="1416801.SAMN05192553_10532"/>
<keyword evidence="1" id="KW-0472">Membrane</keyword>
<dbReference type="Proteomes" id="UP000199403">
    <property type="component" value="Unassembled WGS sequence"/>
</dbReference>
<dbReference type="OrthoDB" id="893691at2"/>
<dbReference type="EMBL" id="FNZH01000005">
    <property type="protein sequence ID" value="SEJ55069.1"/>
    <property type="molecule type" value="Genomic_DNA"/>
</dbReference>
<comment type="subcellular location">
    <subcellularLocation>
        <location evidence="1">Cell outer membrane</location>
        <topology evidence="1">Multi-pass membrane protein</topology>
    </subcellularLocation>
</comment>
<evidence type="ECO:0000256" key="1">
    <source>
        <dbReference type="PROSITE-ProRule" id="PRU01360"/>
    </source>
</evidence>
<evidence type="ECO:0000313" key="5">
    <source>
        <dbReference type="Proteomes" id="UP000199403"/>
    </source>
</evidence>
<dbReference type="InterPro" id="IPR012910">
    <property type="entry name" value="Plug_dom"/>
</dbReference>
<keyword evidence="1" id="KW-0813">Transport</keyword>
<dbReference type="Gene3D" id="1.20.120.1490">
    <property type="match status" value="1"/>
</dbReference>
<dbReference type="InterPro" id="IPR039426">
    <property type="entry name" value="TonB-dep_rcpt-like"/>
</dbReference>
<evidence type="ECO:0000313" key="4">
    <source>
        <dbReference type="EMBL" id="SEJ55069.1"/>
    </source>
</evidence>
<keyword evidence="1" id="KW-0998">Cell outer membrane</keyword>
<dbReference type="AlphaFoldDB" id="A0A1H6ZNS1"/>
<comment type="similarity">
    <text evidence="1">Belongs to the TonB-dependent receptor family.</text>
</comment>
<accession>A0A1H6ZNS1</accession>
<dbReference type="Pfam" id="PF13801">
    <property type="entry name" value="Metal_resist"/>
    <property type="match status" value="1"/>
</dbReference>
<dbReference type="RefSeq" id="WP_092176227.1">
    <property type="nucleotide sequence ID" value="NZ_FNZH01000005.1"/>
</dbReference>
<evidence type="ECO:0000256" key="2">
    <source>
        <dbReference type="SAM" id="SignalP"/>
    </source>
</evidence>
<dbReference type="InterPro" id="IPR025961">
    <property type="entry name" value="Metal_resist"/>
</dbReference>
<dbReference type="GO" id="GO:0009279">
    <property type="term" value="C:cell outer membrane"/>
    <property type="evidence" value="ECO:0007669"/>
    <property type="project" value="UniProtKB-SubCell"/>
</dbReference>
<dbReference type="SUPFAM" id="SSF56935">
    <property type="entry name" value="Porins"/>
    <property type="match status" value="1"/>
</dbReference>
<sequence>MKTVFVFLLVLCAEITHAQDLFQNHLYSADLVMSHRDKINLTDQQATTIKEIHSKNAGEFSTLKWDLEEATSTLNELMDRSKVSVEAVEKQMDRVLSLENQLKKLQLTTLVAIKNELTEQQQQRLNGFKPGGVSVVGYGATNIAGKNQTVRIVDTNSGKEKPLFFIIEDGKTKRVDDLNAISPDSIESIEVLKGESATKVYGKDGVYGVVVITLKK</sequence>
<gene>
    <name evidence="4" type="ORF">SAMN05192553_10532</name>
</gene>
<feature type="signal peptide" evidence="2">
    <location>
        <begin position="1"/>
        <end position="18"/>
    </location>
</feature>